<dbReference type="RefSeq" id="WP_165481477.1">
    <property type="nucleotide sequence ID" value="NZ_CAAAHY010000008.1"/>
</dbReference>
<dbReference type="EMBL" id="LNYA01000018">
    <property type="protein sequence ID" value="KTC98619.1"/>
    <property type="molecule type" value="Genomic_DNA"/>
</dbReference>
<protein>
    <submittedName>
        <fullName evidence="1">Coiled-coil protein</fullName>
    </submittedName>
</protein>
<accession>A0A0W0TT78</accession>
<keyword evidence="2" id="KW-1185">Reference proteome</keyword>
<proteinExistence type="predicted"/>
<gene>
    <name evidence="1" type="ORF">Lery_0783</name>
</gene>
<dbReference type="AlphaFoldDB" id="A0A0W0TT78"/>
<dbReference type="Proteomes" id="UP000054773">
    <property type="component" value="Unassembled WGS sequence"/>
</dbReference>
<sequence>MRSDEITARDDVKESVMAKSKLEELHDKMDKVSSPLDLRRENYLNTLKKLRLQLCGYFFNDKSQGLLERAANGQQWFDWESMKPRLENCLPEEQLLAERADELQSQSPTRISITEALDYQIAESKLSLNPVKMGYAFQPEKPYTPKAQLFMQQFAGALSIYRVYLGIYEIYCRNYPFLKVDAHKDCLEKAKAMQKEMQKAQYDAALLFHEAKANARDIKMLLAAIREGQDDFDHAMKLQAAHMANQFESAARAIEDCYKQHPNNSLLFFAMDSEWQRLLKGIAADLFDNQYTYSSLAGTLTILPKFMETVIAEITHFYMAVCENQIPYRAEILRNALSLTSEVMTKLRVDAAIQDVSLELETITPTPAVQPLNFPSLYALYGGGLYRNSTGIDVPEGTSHAWDSAPYPSSQQ</sequence>
<dbReference type="PATRIC" id="fig|448.7.peg.818"/>
<dbReference type="STRING" id="448.Lery_0783"/>
<reference evidence="1 2" key="1">
    <citation type="submission" date="2015-11" db="EMBL/GenBank/DDBJ databases">
        <title>Genomic analysis of 38 Legionella species identifies large and diverse effector repertoires.</title>
        <authorList>
            <person name="Burstein D."/>
            <person name="Amaro F."/>
            <person name="Zusman T."/>
            <person name="Lifshitz Z."/>
            <person name="Cohen O."/>
            <person name="Gilbert J.A."/>
            <person name="Pupko T."/>
            <person name="Shuman H.A."/>
            <person name="Segal G."/>
        </authorList>
    </citation>
    <scope>NUCLEOTIDE SEQUENCE [LARGE SCALE GENOMIC DNA]</scope>
    <source>
        <strain evidence="1 2">SE-32A-C8</strain>
    </source>
</reference>
<comment type="caution">
    <text evidence="1">The sequence shown here is derived from an EMBL/GenBank/DDBJ whole genome shotgun (WGS) entry which is preliminary data.</text>
</comment>
<evidence type="ECO:0000313" key="2">
    <source>
        <dbReference type="Proteomes" id="UP000054773"/>
    </source>
</evidence>
<organism evidence="1 2">
    <name type="scientific">Legionella erythra</name>
    <dbReference type="NCBI Taxonomy" id="448"/>
    <lineage>
        <taxon>Bacteria</taxon>
        <taxon>Pseudomonadati</taxon>
        <taxon>Pseudomonadota</taxon>
        <taxon>Gammaproteobacteria</taxon>
        <taxon>Legionellales</taxon>
        <taxon>Legionellaceae</taxon>
        <taxon>Legionella</taxon>
    </lineage>
</organism>
<evidence type="ECO:0000313" key="1">
    <source>
        <dbReference type="EMBL" id="KTC98619.1"/>
    </source>
</evidence>
<name>A0A0W0TT78_LEGER</name>